<keyword evidence="1" id="KW-0805">Transcription regulation</keyword>
<evidence type="ECO:0000256" key="1">
    <source>
        <dbReference type="ARBA" id="ARBA00023015"/>
    </source>
</evidence>
<dbReference type="Pfam" id="PF08279">
    <property type="entry name" value="HTH_11"/>
    <property type="match status" value="1"/>
</dbReference>
<dbReference type="InterPro" id="IPR001034">
    <property type="entry name" value="DeoR_HTH"/>
</dbReference>
<name>A0ABW3CKC8_9ACTN</name>
<proteinExistence type="predicted"/>
<dbReference type="InterPro" id="IPR051534">
    <property type="entry name" value="CBASS_pafABC_assoc_protein"/>
</dbReference>
<sequence>MRADRLVSLVLLLRQRGRMSATALARELEVSTRTVQRDIDALSAAGVPV</sequence>
<accession>A0ABW3CKC8</accession>
<evidence type="ECO:0000256" key="2">
    <source>
        <dbReference type="ARBA" id="ARBA00023163"/>
    </source>
</evidence>
<dbReference type="PANTHER" id="PTHR34580:SF1">
    <property type="entry name" value="PROTEIN PAFC"/>
    <property type="match status" value="1"/>
</dbReference>
<organism evidence="4 5">
    <name type="scientific">Actinomadura adrarensis</name>
    <dbReference type="NCBI Taxonomy" id="1819600"/>
    <lineage>
        <taxon>Bacteria</taxon>
        <taxon>Bacillati</taxon>
        <taxon>Actinomycetota</taxon>
        <taxon>Actinomycetes</taxon>
        <taxon>Streptosporangiales</taxon>
        <taxon>Thermomonosporaceae</taxon>
        <taxon>Actinomadura</taxon>
    </lineage>
</organism>
<dbReference type="InterPro" id="IPR036388">
    <property type="entry name" value="WH-like_DNA-bd_sf"/>
</dbReference>
<reference evidence="5" key="1">
    <citation type="journal article" date="2019" name="Int. J. Syst. Evol. Microbiol.">
        <title>The Global Catalogue of Microorganisms (GCM) 10K type strain sequencing project: providing services to taxonomists for standard genome sequencing and annotation.</title>
        <authorList>
            <consortium name="The Broad Institute Genomics Platform"/>
            <consortium name="The Broad Institute Genome Sequencing Center for Infectious Disease"/>
            <person name="Wu L."/>
            <person name="Ma J."/>
        </authorList>
    </citation>
    <scope>NUCLEOTIDE SEQUENCE [LARGE SCALE GENOMIC DNA]</scope>
    <source>
        <strain evidence="5">JCM 31696</strain>
    </source>
</reference>
<keyword evidence="5" id="KW-1185">Reference proteome</keyword>
<evidence type="ECO:0000313" key="5">
    <source>
        <dbReference type="Proteomes" id="UP001597083"/>
    </source>
</evidence>
<dbReference type="EMBL" id="JBHTIR010003145">
    <property type="protein sequence ID" value="MFD0854740.1"/>
    <property type="molecule type" value="Genomic_DNA"/>
</dbReference>
<dbReference type="PROSITE" id="PS51000">
    <property type="entry name" value="HTH_DEOR_2"/>
    <property type="match status" value="1"/>
</dbReference>
<dbReference type="Proteomes" id="UP001597083">
    <property type="component" value="Unassembled WGS sequence"/>
</dbReference>
<comment type="caution">
    <text evidence="4">The sequence shown here is derived from an EMBL/GenBank/DDBJ whole genome shotgun (WGS) entry which is preliminary data.</text>
</comment>
<feature type="domain" description="HTH deoR-type" evidence="3">
    <location>
        <begin position="2"/>
        <end position="49"/>
    </location>
</feature>
<dbReference type="InterPro" id="IPR013196">
    <property type="entry name" value="HTH_11"/>
</dbReference>
<feature type="non-terminal residue" evidence="4">
    <location>
        <position position="49"/>
    </location>
</feature>
<evidence type="ECO:0000259" key="3">
    <source>
        <dbReference type="PROSITE" id="PS51000"/>
    </source>
</evidence>
<keyword evidence="2" id="KW-0804">Transcription</keyword>
<protein>
    <submittedName>
        <fullName evidence="4">Helix-turn-helix domain-containing protein</fullName>
    </submittedName>
</protein>
<evidence type="ECO:0000313" key="4">
    <source>
        <dbReference type="EMBL" id="MFD0854740.1"/>
    </source>
</evidence>
<dbReference type="Gene3D" id="1.10.10.10">
    <property type="entry name" value="Winged helix-like DNA-binding domain superfamily/Winged helix DNA-binding domain"/>
    <property type="match status" value="1"/>
</dbReference>
<gene>
    <name evidence="4" type="ORF">ACFQ07_21050</name>
</gene>
<dbReference type="PANTHER" id="PTHR34580">
    <property type="match status" value="1"/>
</dbReference>
<dbReference type="SUPFAM" id="SSF46785">
    <property type="entry name" value="Winged helix' DNA-binding domain"/>
    <property type="match status" value="1"/>
</dbReference>
<dbReference type="InterPro" id="IPR036390">
    <property type="entry name" value="WH_DNA-bd_sf"/>
</dbReference>